<dbReference type="EMBL" id="CAEZVN010000023">
    <property type="protein sequence ID" value="CAB4628881.1"/>
    <property type="molecule type" value="Genomic_DNA"/>
</dbReference>
<dbReference type="AlphaFoldDB" id="A0A6J6IWG0"/>
<protein>
    <submittedName>
        <fullName evidence="1">Unannotated protein</fullName>
    </submittedName>
</protein>
<reference evidence="1" key="1">
    <citation type="submission" date="2020-05" db="EMBL/GenBank/DDBJ databases">
        <authorList>
            <person name="Chiriac C."/>
            <person name="Salcher M."/>
            <person name="Ghai R."/>
            <person name="Kavagutti S V."/>
        </authorList>
    </citation>
    <scope>NUCLEOTIDE SEQUENCE</scope>
</reference>
<name>A0A6J6IWG0_9ZZZZ</name>
<evidence type="ECO:0000313" key="1">
    <source>
        <dbReference type="EMBL" id="CAB4628881.1"/>
    </source>
</evidence>
<sequence length="144" mass="15986">MKLKGSASGIKWGVNLSHLDYKLANKLAGKPKEDEEFEKTIKVRLRPDTKSQFANSVLVETVEEKHIGWILKDASDDAMSVLNQLGSALQPMLASSNANGLVFEVSARISGYWEDTSDTDSPTWEADFEQMEIRIATPAEIEID</sequence>
<accession>A0A6J6IWG0</accession>
<gene>
    <name evidence="1" type="ORF">UFOPK2001_00386</name>
</gene>
<organism evidence="1">
    <name type="scientific">freshwater metagenome</name>
    <dbReference type="NCBI Taxonomy" id="449393"/>
    <lineage>
        <taxon>unclassified sequences</taxon>
        <taxon>metagenomes</taxon>
        <taxon>ecological metagenomes</taxon>
    </lineage>
</organism>
<proteinExistence type="predicted"/>